<feature type="non-terminal residue" evidence="1">
    <location>
        <position position="58"/>
    </location>
</feature>
<evidence type="ECO:0000313" key="2">
    <source>
        <dbReference type="Proteomes" id="UP001233999"/>
    </source>
</evidence>
<sequence length="58" mass="6699">KLTKFRILALSLNSLLKRNNVLLKFTKDFNVLTEMPAWVPAVRTQCSARNDSQLRLPK</sequence>
<evidence type="ECO:0000313" key="1">
    <source>
        <dbReference type="EMBL" id="KAJ9587620.1"/>
    </source>
</evidence>
<feature type="non-terminal residue" evidence="1">
    <location>
        <position position="1"/>
    </location>
</feature>
<dbReference type="EMBL" id="JASPKZ010006081">
    <property type="protein sequence ID" value="KAJ9587620.1"/>
    <property type="molecule type" value="Genomic_DNA"/>
</dbReference>
<reference evidence="1" key="1">
    <citation type="journal article" date="2023" name="IScience">
        <title>Live-bearing cockroach genome reveals convergent evolutionary mechanisms linked to viviparity in insects and beyond.</title>
        <authorList>
            <person name="Fouks B."/>
            <person name="Harrison M.C."/>
            <person name="Mikhailova A.A."/>
            <person name="Marchal E."/>
            <person name="English S."/>
            <person name="Carruthers M."/>
            <person name="Jennings E.C."/>
            <person name="Chiamaka E.L."/>
            <person name="Frigard R.A."/>
            <person name="Pippel M."/>
            <person name="Attardo G.M."/>
            <person name="Benoit J.B."/>
            <person name="Bornberg-Bauer E."/>
            <person name="Tobe S.S."/>
        </authorList>
    </citation>
    <scope>NUCLEOTIDE SEQUENCE</scope>
    <source>
        <strain evidence="1">Stay&amp;Tobe</strain>
    </source>
</reference>
<name>A0AAD8EEL5_DIPPU</name>
<accession>A0AAD8EEL5</accession>
<dbReference type="AlphaFoldDB" id="A0AAD8EEL5"/>
<comment type="caution">
    <text evidence="1">The sequence shown here is derived from an EMBL/GenBank/DDBJ whole genome shotgun (WGS) entry which is preliminary data.</text>
</comment>
<proteinExistence type="predicted"/>
<organism evidence="1 2">
    <name type="scientific">Diploptera punctata</name>
    <name type="common">Pacific beetle cockroach</name>
    <dbReference type="NCBI Taxonomy" id="6984"/>
    <lineage>
        <taxon>Eukaryota</taxon>
        <taxon>Metazoa</taxon>
        <taxon>Ecdysozoa</taxon>
        <taxon>Arthropoda</taxon>
        <taxon>Hexapoda</taxon>
        <taxon>Insecta</taxon>
        <taxon>Pterygota</taxon>
        <taxon>Neoptera</taxon>
        <taxon>Polyneoptera</taxon>
        <taxon>Dictyoptera</taxon>
        <taxon>Blattodea</taxon>
        <taxon>Blaberoidea</taxon>
        <taxon>Blaberidae</taxon>
        <taxon>Diplopterinae</taxon>
        <taxon>Diploptera</taxon>
    </lineage>
</organism>
<dbReference type="Proteomes" id="UP001233999">
    <property type="component" value="Unassembled WGS sequence"/>
</dbReference>
<keyword evidence="2" id="KW-1185">Reference proteome</keyword>
<protein>
    <submittedName>
        <fullName evidence="1">Uncharacterized protein</fullName>
    </submittedName>
</protein>
<gene>
    <name evidence="1" type="ORF">L9F63_018941</name>
</gene>
<reference evidence="1" key="2">
    <citation type="submission" date="2023-05" db="EMBL/GenBank/DDBJ databases">
        <authorList>
            <person name="Fouks B."/>
        </authorList>
    </citation>
    <scope>NUCLEOTIDE SEQUENCE</scope>
    <source>
        <strain evidence="1">Stay&amp;Tobe</strain>
        <tissue evidence="1">Testes</tissue>
    </source>
</reference>